<accession>A0ABT6B6X4</accession>
<dbReference type="InterPro" id="IPR042099">
    <property type="entry name" value="ANL_N_sf"/>
</dbReference>
<evidence type="ECO:0000313" key="2">
    <source>
        <dbReference type="EMBL" id="MDF3839996.1"/>
    </source>
</evidence>
<dbReference type="EMBL" id="JARJLM010000723">
    <property type="protein sequence ID" value="MDF3839996.1"/>
    <property type="molecule type" value="Genomic_DNA"/>
</dbReference>
<proteinExistence type="predicted"/>
<dbReference type="SUPFAM" id="SSF56801">
    <property type="entry name" value="Acetyl-CoA synthetase-like"/>
    <property type="match status" value="1"/>
</dbReference>
<dbReference type="Proteomes" id="UP001216674">
    <property type="component" value="Unassembled WGS sequence"/>
</dbReference>
<feature type="domain" description="AMP-dependent synthetase/ligase" evidence="1">
    <location>
        <begin position="18"/>
        <end position="115"/>
    </location>
</feature>
<protein>
    <submittedName>
        <fullName evidence="2">AMP-binding protein</fullName>
    </submittedName>
</protein>
<dbReference type="Pfam" id="PF00501">
    <property type="entry name" value="AMP-binding"/>
    <property type="match status" value="1"/>
</dbReference>
<comment type="caution">
    <text evidence="2">The sequence shown here is derived from an EMBL/GenBank/DDBJ whole genome shotgun (WGS) entry which is preliminary data.</text>
</comment>
<gene>
    <name evidence="2" type="ORF">P3W85_44800</name>
</gene>
<dbReference type="InterPro" id="IPR000873">
    <property type="entry name" value="AMP-dep_synth/lig_dom"/>
</dbReference>
<organism evidence="2 3">
    <name type="scientific">Cupriavidus basilensis</name>
    <dbReference type="NCBI Taxonomy" id="68895"/>
    <lineage>
        <taxon>Bacteria</taxon>
        <taxon>Pseudomonadati</taxon>
        <taxon>Pseudomonadota</taxon>
        <taxon>Betaproteobacteria</taxon>
        <taxon>Burkholderiales</taxon>
        <taxon>Burkholderiaceae</taxon>
        <taxon>Cupriavidus</taxon>
    </lineage>
</organism>
<dbReference type="RefSeq" id="WP_276269564.1">
    <property type="nucleotide sequence ID" value="NZ_JARJLM010000723.1"/>
</dbReference>
<evidence type="ECO:0000259" key="1">
    <source>
        <dbReference type="Pfam" id="PF00501"/>
    </source>
</evidence>
<reference evidence="2 3" key="1">
    <citation type="submission" date="2023-03" db="EMBL/GenBank/DDBJ databases">
        <title>Draft assemblies of triclosan tolerant bacteria isolated from returned activated sludge.</title>
        <authorList>
            <person name="Van Hamelsveld S."/>
        </authorList>
    </citation>
    <scope>NUCLEOTIDE SEQUENCE [LARGE SCALE GENOMIC DNA]</scope>
    <source>
        <strain evidence="2 3">GW210010_S58</strain>
    </source>
</reference>
<name>A0ABT6B6X4_9BURK</name>
<sequence length="124" mass="13683">MTIPDSATLLGFFLKHETEQRDKTYLIQPLPDGTVVAYSWSEVGNQARRMATYFQSLGLPKGSRVALLGRNSAHWTIADLATSMAGMVSVPLFPMYSGISARYALGHHGNDLLVVGKPTQQFRR</sequence>
<keyword evidence="3" id="KW-1185">Reference proteome</keyword>
<evidence type="ECO:0000313" key="3">
    <source>
        <dbReference type="Proteomes" id="UP001216674"/>
    </source>
</evidence>
<dbReference type="Gene3D" id="3.40.50.12780">
    <property type="entry name" value="N-terminal domain of ligase-like"/>
    <property type="match status" value="1"/>
</dbReference>